<keyword evidence="4 5" id="KW-0663">Pyridoxal phosphate</keyword>
<dbReference type="AlphaFoldDB" id="A0A2R4MJP6"/>
<evidence type="ECO:0000256" key="4">
    <source>
        <dbReference type="ARBA" id="ARBA00022898"/>
    </source>
</evidence>
<evidence type="ECO:0000313" key="6">
    <source>
        <dbReference type="EMBL" id="AVX06178.1"/>
    </source>
</evidence>
<dbReference type="InterPro" id="IPR015421">
    <property type="entry name" value="PyrdxlP-dep_Trfase_major"/>
</dbReference>
<organism evidence="6 7">
    <name type="scientific">Maritalea myrionectae</name>
    <dbReference type="NCBI Taxonomy" id="454601"/>
    <lineage>
        <taxon>Bacteria</taxon>
        <taxon>Pseudomonadati</taxon>
        <taxon>Pseudomonadota</taxon>
        <taxon>Alphaproteobacteria</taxon>
        <taxon>Hyphomicrobiales</taxon>
        <taxon>Devosiaceae</taxon>
        <taxon>Maritalea</taxon>
    </lineage>
</organism>
<dbReference type="GO" id="GO:0030170">
    <property type="term" value="F:pyridoxal phosphate binding"/>
    <property type="evidence" value="ECO:0007669"/>
    <property type="project" value="InterPro"/>
</dbReference>
<reference evidence="6 7" key="1">
    <citation type="submission" date="2017-05" db="EMBL/GenBank/DDBJ databases">
        <title>Genome Analysis of Maritalea myrionectae HL2708#5.</title>
        <authorList>
            <consortium name="Cotde Inc.-PKNU"/>
            <person name="Jang D."/>
            <person name="Oh H.-M."/>
        </authorList>
    </citation>
    <scope>NUCLEOTIDE SEQUENCE [LARGE SCALE GENOMIC DNA]</scope>
    <source>
        <strain evidence="6 7">HL2708#5</strain>
        <plasmid evidence="7">phl2708y3</plasmid>
    </source>
</reference>
<dbReference type="KEGG" id="mmyr:MXMO3_03675"/>
<dbReference type="STRING" id="1122213.GCA_000423365_03407"/>
<protein>
    <submittedName>
        <fullName evidence="6">4-aminobutyrate--2-oxoglutarate transaminase</fullName>
    </submittedName>
</protein>
<dbReference type="Pfam" id="PF00202">
    <property type="entry name" value="Aminotran_3"/>
    <property type="match status" value="1"/>
</dbReference>
<dbReference type="RefSeq" id="WP_117397125.1">
    <property type="nucleotide sequence ID" value="NZ_CP021332.1"/>
</dbReference>
<evidence type="ECO:0000313" key="7">
    <source>
        <dbReference type="Proteomes" id="UP000258927"/>
    </source>
</evidence>
<evidence type="ECO:0000256" key="2">
    <source>
        <dbReference type="ARBA" id="ARBA00008954"/>
    </source>
</evidence>
<proteinExistence type="inferred from homology"/>
<dbReference type="PANTHER" id="PTHR11986:SF58">
    <property type="entry name" value="LEUCINE_METHIONINE RACEMASE"/>
    <property type="match status" value="1"/>
</dbReference>
<evidence type="ECO:0000256" key="5">
    <source>
        <dbReference type="RuleBase" id="RU003560"/>
    </source>
</evidence>
<evidence type="ECO:0000256" key="1">
    <source>
        <dbReference type="ARBA" id="ARBA00001933"/>
    </source>
</evidence>
<dbReference type="InterPro" id="IPR015424">
    <property type="entry name" value="PyrdxlP-dep_Trfase"/>
</dbReference>
<dbReference type="GO" id="GO:0042802">
    <property type="term" value="F:identical protein binding"/>
    <property type="evidence" value="ECO:0007669"/>
    <property type="project" value="TreeGrafter"/>
</dbReference>
<dbReference type="InterPro" id="IPR005814">
    <property type="entry name" value="Aminotrans_3"/>
</dbReference>
<keyword evidence="3" id="KW-0808">Transferase</keyword>
<evidence type="ECO:0000256" key="3">
    <source>
        <dbReference type="ARBA" id="ARBA00022576"/>
    </source>
</evidence>
<keyword evidence="3" id="KW-0032">Aminotransferase</keyword>
<comment type="similarity">
    <text evidence="2 5">Belongs to the class-III pyridoxal-phosphate-dependent aminotransferase family.</text>
</comment>
<keyword evidence="7" id="KW-1185">Reference proteome</keyword>
<dbReference type="EMBL" id="CP021332">
    <property type="protein sequence ID" value="AVX06178.1"/>
    <property type="molecule type" value="Genomic_DNA"/>
</dbReference>
<comment type="cofactor">
    <cofactor evidence="1">
        <name>pyridoxal 5'-phosphate</name>
        <dbReference type="ChEBI" id="CHEBI:597326"/>
    </cofactor>
</comment>
<gene>
    <name evidence="6" type="ORF">MXMO3_03675</name>
</gene>
<accession>A0A2R4MJP6</accession>
<dbReference type="CDD" id="cd00610">
    <property type="entry name" value="OAT_like"/>
    <property type="match status" value="1"/>
</dbReference>
<dbReference type="InterPro" id="IPR015422">
    <property type="entry name" value="PyrdxlP-dep_Trfase_small"/>
</dbReference>
<keyword evidence="6" id="KW-0614">Plasmid</keyword>
<dbReference type="InterPro" id="IPR050103">
    <property type="entry name" value="Class-III_PLP-dep_AT"/>
</dbReference>
<dbReference type="SUPFAM" id="SSF53383">
    <property type="entry name" value="PLP-dependent transferases"/>
    <property type="match status" value="1"/>
</dbReference>
<geneLocation type="plasmid" evidence="7">
    <name>phl2708y3</name>
</geneLocation>
<dbReference type="Proteomes" id="UP000258927">
    <property type="component" value="Plasmid pHL2708Y3"/>
</dbReference>
<dbReference type="PANTHER" id="PTHR11986">
    <property type="entry name" value="AMINOTRANSFERASE CLASS III"/>
    <property type="match status" value="1"/>
</dbReference>
<dbReference type="Gene3D" id="3.40.640.10">
    <property type="entry name" value="Type I PLP-dependent aspartate aminotransferase-like (Major domain)"/>
    <property type="match status" value="1"/>
</dbReference>
<name>A0A2R4MJP6_9HYPH</name>
<sequence>MTDTSLFARDGAALSPLQKLRFFPLAVTGGAGSVLIEEGGRELLDLSASWGAASLGHSHPAIRAAVDRALANQAGASILSGTNAPAVDLAETLLRLTPGANDRRVWLGHSGSDANETVARVVPAATGRSRIMAFSGAYHGGTQGSMSVSGHTAQEGATKAGGLTLVPYPDPFRPFEGDPSGEALLAHIEHLLATSCPGDEVACFFMEPIQADGGLIVPPEGFLARLSKLCAHYGILTVCDEVKVGLGRTGIMHCFEHEGFVPDIVVFGKGLGGGLPISAVIGPSWIMDHQPAFSMQTLHGNPICASAAMAVLTTIQTDDLASRAQETGNILMDEISRATSQLPEVGDIRGRGLAIGVELVKNEDGEPHPDLARKTVYRAWQLGAVFYYVGMNSNVLELTPPLILSEAEARIGARILAQAIKDVVAGKISDKDVADFAGW</sequence>
<dbReference type="PIRSF" id="PIRSF000521">
    <property type="entry name" value="Transaminase_4ab_Lys_Orn"/>
    <property type="match status" value="1"/>
</dbReference>
<dbReference type="Gene3D" id="3.90.1150.10">
    <property type="entry name" value="Aspartate Aminotransferase, domain 1"/>
    <property type="match status" value="1"/>
</dbReference>
<dbReference type="GO" id="GO:0008483">
    <property type="term" value="F:transaminase activity"/>
    <property type="evidence" value="ECO:0007669"/>
    <property type="project" value="UniProtKB-KW"/>
</dbReference>